<comment type="caution">
    <text evidence="6">Lacks conserved residue(s) required for the propagation of feature annotation.</text>
</comment>
<evidence type="ECO:0000256" key="3">
    <source>
        <dbReference type="ARBA" id="ARBA00022793"/>
    </source>
</evidence>
<dbReference type="GO" id="GO:0046872">
    <property type="term" value="F:metal ion binding"/>
    <property type="evidence" value="ECO:0007669"/>
    <property type="project" value="InterPro"/>
</dbReference>
<dbReference type="Gene3D" id="3.40.50.20">
    <property type="match status" value="1"/>
</dbReference>
<dbReference type="InterPro" id="IPR013815">
    <property type="entry name" value="ATP_grasp_subdomain_1"/>
</dbReference>
<dbReference type="PANTHER" id="PTHR11609:SF5">
    <property type="entry name" value="PHOSPHORIBOSYLAMINOIMIDAZOLE CARBOXYLASE"/>
    <property type="match status" value="1"/>
</dbReference>
<comment type="catalytic activity">
    <reaction evidence="6 7">
        <text>5-amino-1-(5-phospho-beta-D-ribosyl)imidazole + hydrogencarbonate + ATP = 5-carboxyamino-1-(5-phospho-D-ribosyl)imidazole + ADP + phosphate + 2 H(+)</text>
        <dbReference type="Rhea" id="RHEA:19317"/>
        <dbReference type="ChEBI" id="CHEBI:15378"/>
        <dbReference type="ChEBI" id="CHEBI:17544"/>
        <dbReference type="ChEBI" id="CHEBI:30616"/>
        <dbReference type="ChEBI" id="CHEBI:43474"/>
        <dbReference type="ChEBI" id="CHEBI:58730"/>
        <dbReference type="ChEBI" id="CHEBI:137981"/>
        <dbReference type="ChEBI" id="CHEBI:456216"/>
        <dbReference type="EC" id="6.3.4.18"/>
    </reaction>
</comment>
<keyword evidence="2 6" id="KW-0658">Purine biosynthesis</keyword>
<organism evidence="9 10">
    <name type="scientific">Galbibacter orientalis DSM 19592</name>
    <dbReference type="NCBI Taxonomy" id="926559"/>
    <lineage>
        <taxon>Bacteria</taxon>
        <taxon>Pseudomonadati</taxon>
        <taxon>Bacteroidota</taxon>
        <taxon>Flavobacteriia</taxon>
        <taxon>Flavobacteriales</taxon>
        <taxon>Flavobacteriaceae</taxon>
        <taxon>Galbibacter</taxon>
    </lineage>
</organism>
<dbReference type="HOGENOM" id="CLU_011534_0_2_10"/>
<dbReference type="SUPFAM" id="SSF52440">
    <property type="entry name" value="PreATP-grasp domain"/>
    <property type="match status" value="1"/>
</dbReference>
<dbReference type="SUPFAM" id="SSF51246">
    <property type="entry name" value="Rudiment single hybrid motif"/>
    <property type="match status" value="1"/>
</dbReference>
<evidence type="ECO:0000313" key="9">
    <source>
        <dbReference type="EMBL" id="EIJ39850.1"/>
    </source>
</evidence>
<dbReference type="FunFam" id="3.30.470.20:FF:000037">
    <property type="entry name" value="Phosphoribosylaminoimidazole carboxylase, chloroplastic"/>
    <property type="match status" value="1"/>
</dbReference>
<evidence type="ECO:0000256" key="5">
    <source>
        <dbReference type="ARBA" id="ARBA00023239"/>
    </source>
</evidence>
<dbReference type="EC" id="6.3.4.18" evidence="6 7"/>
<dbReference type="Gene3D" id="3.30.1490.20">
    <property type="entry name" value="ATP-grasp fold, A domain"/>
    <property type="match status" value="1"/>
</dbReference>
<dbReference type="InterPro" id="IPR016185">
    <property type="entry name" value="PreATP-grasp_dom_sf"/>
</dbReference>
<sequence>MNYFSSDFKLGILGGGQLGKMMLYETRKYDIQTLVLDPSNDAPSRIACNEFFQGDLMDYDTVYEFGKKVDVLTFEIENVNVDALAQLEKEGKTVFPSAKTLKTINNKATQKLFYVDHQIPTADFKRFAYPDEILNAVKNESLAFPFVWKSARFGYDGQGVKVIRTYSDLEGLPEGECIAEKMIPFKNELAVIVARDSKGNVKTYPVVEMEFHPEANQVEYVICPARISEEVAKKAQLIALKVSKAYEHVGLLAVEMFQTENDEILVNEVAPRPHNSGHYSIEASYTNQFEQQIRAILGLPLGNTESKVAGIMVNLVGDENYTGSVVYKNIEKIMAMEGVTPHIYGKRETRPFRKMGHVTIVNKDIAKAREIAEQVKKSIRVIAE</sequence>
<feature type="binding site" evidence="6">
    <location>
        <position position="188"/>
    </location>
    <ligand>
        <name>ATP</name>
        <dbReference type="ChEBI" id="CHEBI:30616"/>
    </ligand>
</feature>
<dbReference type="GO" id="GO:0006189">
    <property type="term" value="P:'de novo' IMP biosynthetic process"/>
    <property type="evidence" value="ECO:0007669"/>
    <property type="project" value="UniProtKB-UniRule"/>
</dbReference>
<dbReference type="EMBL" id="JH651379">
    <property type="protein sequence ID" value="EIJ39850.1"/>
    <property type="molecule type" value="Genomic_DNA"/>
</dbReference>
<dbReference type="eggNOG" id="COG0026">
    <property type="taxonomic scope" value="Bacteria"/>
</dbReference>
<keyword evidence="6 7" id="KW-0436">Ligase</keyword>
<keyword evidence="1 6" id="KW-0547">Nucleotide-binding</keyword>
<dbReference type="Proteomes" id="UP000004690">
    <property type="component" value="Unassembled WGS sequence"/>
</dbReference>
<comment type="function">
    <text evidence="6">Catalyzes the ATP-dependent conversion of 5-aminoimidazole ribonucleotide (AIR) and HCO(3)(-) to N5-carboxyaminoimidazole ribonucleotide (N5-CAIR).</text>
</comment>
<dbReference type="InterPro" id="IPR054350">
    <property type="entry name" value="PurT/PurK_preATP-grasp"/>
</dbReference>
<keyword evidence="4 6" id="KW-0067">ATP-binding</keyword>
<accession>I3C8A7</accession>
<dbReference type="Pfam" id="PF02222">
    <property type="entry name" value="ATP-grasp"/>
    <property type="match status" value="1"/>
</dbReference>
<dbReference type="Gene3D" id="3.30.470.20">
    <property type="entry name" value="ATP-grasp fold, B domain"/>
    <property type="match status" value="1"/>
</dbReference>
<feature type="binding site" evidence="6">
    <location>
        <begin position="180"/>
        <end position="183"/>
    </location>
    <ligand>
        <name>ATP</name>
        <dbReference type="ChEBI" id="CHEBI:30616"/>
    </ligand>
</feature>
<dbReference type="InterPro" id="IPR005875">
    <property type="entry name" value="PurK"/>
</dbReference>
<keyword evidence="10" id="KW-1185">Reference proteome</keyword>
<dbReference type="STRING" id="926559.JoomaDRAFT_2889"/>
<evidence type="ECO:0000256" key="1">
    <source>
        <dbReference type="ARBA" id="ARBA00022741"/>
    </source>
</evidence>
<dbReference type="InterPro" id="IPR011761">
    <property type="entry name" value="ATP-grasp"/>
</dbReference>
<dbReference type="NCBIfam" id="TIGR01161">
    <property type="entry name" value="purK"/>
    <property type="match status" value="1"/>
</dbReference>
<evidence type="ECO:0000256" key="6">
    <source>
        <dbReference type="HAMAP-Rule" id="MF_01928"/>
    </source>
</evidence>
<dbReference type="SUPFAM" id="SSF56059">
    <property type="entry name" value="Glutathione synthetase ATP-binding domain-like"/>
    <property type="match status" value="1"/>
</dbReference>
<keyword evidence="3" id="KW-0210">Decarboxylase</keyword>
<dbReference type="PANTHER" id="PTHR11609">
    <property type="entry name" value="PURINE BIOSYNTHESIS PROTEIN 6/7, PUR6/7"/>
    <property type="match status" value="1"/>
</dbReference>
<feature type="binding site" evidence="6">
    <location>
        <position position="149"/>
    </location>
    <ligand>
        <name>ATP</name>
        <dbReference type="ChEBI" id="CHEBI:30616"/>
    </ligand>
</feature>
<comment type="subunit">
    <text evidence="6 7">Homodimer.</text>
</comment>
<evidence type="ECO:0000256" key="4">
    <source>
        <dbReference type="ARBA" id="ARBA00022840"/>
    </source>
</evidence>
<dbReference type="InterPro" id="IPR040686">
    <property type="entry name" value="PurK_C"/>
</dbReference>
<keyword evidence="5" id="KW-0456">Lyase</keyword>
<evidence type="ECO:0000256" key="7">
    <source>
        <dbReference type="RuleBase" id="RU361200"/>
    </source>
</evidence>
<dbReference type="NCBIfam" id="NF004679">
    <property type="entry name" value="PRK06019.1-5"/>
    <property type="match status" value="1"/>
</dbReference>
<dbReference type="InterPro" id="IPR003135">
    <property type="entry name" value="ATP-grasp_carboxylate-amine"/>
</dbReference>
<dbReference type="RefSeq" id="WP_008613641.1">
    <property type="nucleotide sequence ID" value="NZ_JH651379.1"/>
</dbReference>
<comment type="similarity">
    <text evidence="6 7">Belongs to the PurK/PurT family.</text>
</comment>
<dbReference type="UniPathway" id="UPA00074">
    <property type="reaction ID" value="UER00942"/>
</dbReference>
<evidence type="ECO:0000313" key="10">
    <source>
        <dbReference type="Proteomes" id="UP000004690"/>
    </source>
</evidence>
<name>I3C8A7_9FLAO</name>
<protein>
    <recommendedName>
        <fullName evidence="6 7">N5-carboxyaminoimidazole ribonucleotide synthase</fullName>
        <shortName evidence="6 7">N5-CAIR synthase</shortName>
        <ecNumber evidence="6 7">6.3.4.18</ecNumber>
    </recommendedName>
    <alternativeName>
        <fullName evidence="6 7">5-(carboxyamino)imidazole ribonucleotide synthetase</fullName>
    </alternativeName>
</protein>
<dbReference type="GO" id="GO:0004638">
    <property type="term" value="F:phosphoribosylaminoimidazole carboxylase activity"/>
    <property type="evidence" value="ECO:0007669"/>
    <property type="project" value="InterPro"/>
</dbReference>
<dbReference type="HAMAP" id="MF_01928">
    <property type="entry name" value="PurK"/>
    <property type="match status" value="1"/>
</dbReference>
<dbReference type="Pfam" id="PF22660">
    <property type="entry name" value="RS_preATP-grasp-like"/>
    <property type="match status" value="1"/>
</dbReference>
<evidence type="ECO:0000256" key="2">
    <source>
        <dbReference type="ARBA" id="ARBA00022755"/>
    </source>
</evidence>
<dbReference type="GO" id="GO:0034028">
    <property type="term" value="F:5-(carboxyamino)imidazole ribonucleotide synthase activity"/>
    <property type="evidence" value="ECO:0007669"/>
    <property type="project" value="UniProtKB-UniRule"/>
</dbReference>
<feature type="domain" description="ATP-grasp" evidence="8">
    <location>
        <begin position="111"/>
        <end position="297"/>
    </location>
</feature>
<feature type="binding site" evidence="6">
    <location>
        <position position="107"/>
    </location>
    <ligand>
        <name>ATP</name>
        <dbReference type="ChEBI" id="CHEBI:30616"/>
    </ligand>
</feature>
<comment type="function">
    <text evidence="7">Catalyzes the ATP-dependent conversion of 5-aminoimidazole ribonucleotide (AIR) and HCO(3)- to N5-carboxyaminoimidazole ribonucleotide (N5-CAIR).</text>
</comment>
<dbReference type="InterPro" id="IPR011054">
    <property type="entry name" value="Rudment_hybrid_motif"/>
</dbReference>
<dbReference type="Pfam" id="PF17769">
    <property type="entry name" value="PurK_C"/>
    <property type="match status" value="1"/>
</dbReference>
<dbReference type="GO" id="GO:0005829">
    <property type="term" value="C:cytosol"/>
    <property type="evidence" value="ECO:0007669"/>
    <property type="project" value="TreeGrafter"/>
</dbReference>
<evidence type="ECO:0000259" key="8">
    <source>
        <dbReference type="PROSITE" id="PS50975"/>
    </source>
</evidence>
<comment type="pathway">
    <text evidence="6 7">Purine metabolism; IMP biosynthesis via de novo pathway; 5-amino-1-(5-phospho-D-ribosyl)imidazole-4-carboxylate from 5-amino-1-(5-phospho-D-ribosyl)imidazole (N5-CAIR route): step 1/2.</text>
</comment>
<dbReference type="AlphaFoldDB" id="I3C8A7"/>
<reference evidence="9 10" key="1">
    <citation type="submission" date="2012-02" db="EMBL/GenBank/DDBJ databases">
        <title>Improved High-Quality Draft genome of Joostella marina DSM 19592.</title>
        <authorList>
            <consortium name="US DOE Joint Genome Institute (JGI-PGF)"/>
            <person name="Lucas S."/>
            <person name="Copeland A."/>
            <person name="Lapidus A."/>
            <person name="Bruce D."/>
            <person name="Goodwin L."/>
            <person name="Pitluck S."/>
            <person name="Peters L."/>
            <person name="Chertkov O."/>
            <person name="Ovchinnikova G."/>
            <person name="Kyrpides N."/>
            <person name="Mavromatis K."/>
            <person name="Detter J.C."/>
            <person name="Han C."/>
            <person name="Land M."/>
            <person name="Hauser L."/>
            <person name="Markowitz V."/>
            <person name="Cheng J.-F."/>
            <person name="Hugenholtz P."/>
            <person name="Woyke T."/>
            <person name="Wu D."/>
            <person name="Tindall B."/>
            <person name="Brambilla E."/>
            <person name="Klenk H.-P."/>
            <person name="Eisen J.A."/>
        </authorList>
    </citation>
    <scope>NUCLEOTIDE SEQUENCE [LARGE SCALE GENOMIC DNA]</scope>
    <source>
        <strain evidence="9 10">DSM 19592</strain>
    </source>
</reference>
<dbReference type="PROSITE" id="PS50975">
    <property type="entry name" value="ATP_GRASP"/>
    <property type="match status" value="1"/>
</dbReference>
<feature type="binding site" evidence="6">
    <location>
        <begin position="267"/>
        <end position="268"/>
    </location>
    <ligand>
        <name>ATP</name>
        <dbReference type="ChEBI" id="CHEBI:30616"/>
    </ligand>
</feature>
<dbReference type="OrthoDB" id="9804625at2"/>
<gene>
    <name evidence="6 7" type="primary">purK</name>
    <name evidence="9" type="ORF">JoomaDRAFT_2889</name>
</gene>
<dbReference type="GO" id="GO:0005524">
    <property type="term" value="F:ATP binding"/>
    <property type="evidence" value="ECO:0007669"/>
    <property type="project" value="UniProtKB-UniRule"/>
</dbReference>
<proteinExistence type="inferred from homology"/>